<proteinExistence type="inferred from homology"/>
<gene>
    <name evidence="4" type="ORF">H6P80_12200</name>
</gene>
<protein>
    <submittedName>
        <fullName evidence="4">SDR family oxidoreductase</fullName>
    </submittedName>
</protein>
<evidence type="ECO:0000259" key="3">
    <source>
        <dbReference type="SMART" id="SM00822"/>
    </source>
</evidence>
<evidence type="ECO:0000256" key="2">
    <source>
        <dbReference type="ARBA" id="ARBA00023002"/>
    </source>
</evidence>
<dbReference type="RefSeq" id="WP_185801639.1">
    <property type="nucleotide sequence ID" value="NZ_JACJVJ010000002.1"/>
</dbReference>
<evidence type="ECO:0000313" key="5">
    <source>
        <dbReference type="Proteomes" id="UP000564378"/>
    </source>
</evidence>
<dbReference type="CDD" id="cd05233">
    <property type="entry name" value="SDR_c"/>
    <property type="match status" value="1"/>
</dbReference>
<dbReference type="Gene3D" id="3.40.50.720">
    <property type="entry name" value="NAD(P)-binding Rossmann-like Domain"/>
    <property type="match status" value="1"/>
</dbReference>
<accession>A0A842I292</accession>
<keyword evidence="2" id="KW-0560">Oxidoreductase</keyword>
<keyword evidence="5" id="KW-1185">Reference proteome</keyword>
<sequence length="272" mass="28886">MAERTGPELTGEVALVTGAGRGFGRAIAERLASEGAAVALMSRSRGELDTVVDAIASAGGRAVAVTGDVTKADAVSAAVEAAEAALGPLTLFVNNAGVPGPFGPLWTVDPEDWWRSQEVHIRAPMLFLNRILPGMVERDRGRIIVVSAVASRMVAANLSAYCTGKIAQNRLVEEAAAELADTAVKIFAIDPGFVFTQLARDTMESPDAQKWLGGMVDRLREKEGEEPADLARCAQRCVDLASGRYDALSGRYMELPDDIDAWRAEALEEATS</sequence>
<dbReference type="InterPro" id="IPR057326">
    <property type="entry name" value="KR_dom"/>
</dbReference>
<reference evidence="4 5" key="1">
    <citation type="submission" date="2020-08" db="EMBL/GenBank/DDBJ databases">
        <title>Draft genome sequence of Parasphingopyxis sp. GrpM-11.</title>
        <authorList>
            <person name="Oh J."/>
            <person name="Roh D.-H."/>
        </authorList>
    </citation>
    <scope>NUCLEOTIDE SEQUENCE [LARGE SCALE GENOMIC DNA]</scope>
    <source>
        <strain evidence="4 5">GrpM-11</strain>
    </source>
</reference>
<dbReference type="InterPro" id="IPR002347">
    <property type="entry name" value="SDR_fam"/>
</dbReference>
<organism evidence="4 5">
    <name type="scientific">Parasphingopyxis marina</name>
    <dbReference type="NCBI Taxonomy" id="2761622"/>
    <lineage>
        <taxon>Bacteria</taxon>
        <taxon>Pseudomonadati</taxon>
        <taxon>Pseudomonadota</taxon>
        <taxon>Alphaproteobacteria</taxon>
        <taxon>Sphingomonadales</taxon>
        <taxon>Sphingomonadaceae</taxon>
        <taxon>Parasphingopyxis</taxon>
    </lineage>
</organism>
<comment type="caution">
    <text evidence="4">The sequence shown here is derived from an EMBL/GenBank/DDBJ whole genome shotgun (WGS) entry which is preliminary data.</text>
</comment>
<evidence type="ECO:0000313" key="4">
    <source>
        <dbReference type="EMBL" id="MBC2778380.1"/>
    </source>
</evidence>
<dbReference type="SUPFAM" id="SSF51735">
    <property type="entry name" value="NAD(P)-binding Rossmann-fold domains"/>
    <property type="match status" value="1"/>
</dbReference>
<comment type="similarity">
    <text evidence="1">Belongs to the short-chain dehydrogenases/reductases (SDR) family.</text>
</comment>
<dbReference type="InterPro" id="IPR036291">
    <property type="entry name" value="NAD(P)-bd_dom_sf"/>
</dbReference>
<dbReference type="SMART" id="SM00822">
    <property type="entry name" value="PKS_KR"/>
    <property type="match status" value="1"/>
</dbReference>
<dbReference type="PANTHER" id="PTHR43669:SF3">
    <property type="entry name" value="ALCOHOL DEHYDROGENASE, PUTATIVE (AFU_ORTHOLOGUE AFUA_3G03445)-RELATED"/>
    <property type="match status" value="1"/>
</dbReference>
<dbReference type="EMBL" id="JACJVJ010000002">
    <property type="protein sequence ID" value="MBC2778380.1"/>
    <property type="molecule type" value="Genomic_DNA"/>
</dbReference>
<dbReference type="PANTHER" id="PTHR43669">
    <property type="entry name" value="5-KETO-D-GLUCONATE 5-REDUCTASE"/>
    <property type="match status" value="1"/>
</dbReference>
<evidence type="ECO:0000256" key="1">
    <source>
        <dbReference type="ARBA" id="ARBA00006484"/>
    </source>
</evidence>
<feature type="domain" description="Ketoreductase" evidence="3">
    <location>
        <begin position="12"/>
        <end position="214"/>
    </location>
</feature>
<dbReference type="GO" id="GO:0016491">
    <property type="term" value="F:oxidoreductase activity"/>
    <property type="evidence" value="ECO:0007669"/>
    <property type="project" value="UniProtKB-KW"/>
</dbReference>
<dbReference type="Pfam" id="PF00106">
    <property type="entry name" value="adh_short"/>
    <property type="match status" value="1"/>
</dbReference>
<dbReference type="PRINTS" id="PR00081">
    <property type="entry name" value="GDHRDH"/>
</dbReference>
<dbReference type="Proteomes" id="UP000564378">
    <property type="component" value="Unassembled WGS sequence"/>
</dbReference>
<dbReference type="AlphaFoldDB" id="A0A842I292"/>
<name>A0A842I292_9SPHN</name>